<name>K9E8S8_9LACT</name>
<evidence type="ECO:0000313" key="7">
    <source>
        <dbReference type="Proteomes" id="UP000009875"/>
    </source>
</evidence>
<reference evidence="6 7" key="1">
    <citation type="submission" date="2012-09" db="EMBL/GenBank/DDBJ databases">
        <title>The Genome Sequence of Alloiococcus otitis ATCC 51267.</title>
        <authorList>
            <consortium name="The Broad Institute Genome Sequencing Platform"/>
            <person name="Earl A."/>
            <person name="Ward D."/>
            <person name="Feldgarden M."/>
            <person name="Gevers D."/>
            <person name="Huys G."/>
            <person name="Walker B."/>
            <person name="Young S.K."/>
            <person name="Zeng Q."/>
            <person name="Gargeya S."/>
            <person name="Fitzgerald M."/>
            <person name="Haas B."/>
            <person name="Abouelleil A."/>
            <person name="Alvarado L."/>
            <person name="Arachchi H.M."/>
            <person name="Berlin A.M."/>
            <person name="Chapman S.B."/>
            <person name="Goldberg J."/>
            <person name="Griggs A."/>
            <person name="Gujja S."/>
            <person name="Hansen M."/>
            <person name="Howarth C."/>
            <person name="Imamovic A."/>
            <person name="Larimer J."/>
            <person name="McCowen C."/>
            <person name="Montmayeur A."/>
            <person name="Murphy C."/>
            <person name="Neiman D."/>
            <person name="Pearson M."/>
            <person name="Priest M."/>
            <person name="Roberts A."/>
            <person name="Saif S."/>
            <person name="Shea T."/>
            <person name="Sisk P."/>
            <person name="Sykes S."/>
            <person name="Wortman J."/>
            <person name="Nusbaum C."/>
            <person name="Birren B."/>
        </authorList>
    </citation>
    <scope>NUCLEOTIDE SEQUENCE [LARGE SCALE GENOMIC DNA]</scope>
    <source>
        <strain evidence="6 7">ATCC 51267</strain>
    </source>
</reference>
<keyword evidence="4 5" id="KW-0472">Membrane</keyword>
<gene>
    <name evidence="6" type="ORF">HMPREF9698_01205</name>
</gene>
<dbReference type="Proteomes" id="UP000009875">
    <property type="component" value="Unassembled WGS sequence"/>
</dbReference>
<keyword evidence="3 5" id="KW-1133">Transmembrane helix</keyword>
<dbReference type="GO" id="GO:0016020">
    <property type="term" value="C:membrane"/>
    <property type="evidence" value="ECO:0007669"/>
    <property type="project" value="UniProtKB-SubCell"/>
</dbReference>
<dbReference type="EMBL" id="AGXA01000026">
    <property type="protein sequence ID" value="EKU93078.1"/>
    <property type="molecule type" value="Genomic_DNA"/>
</dbReference>
<dbReference type="PANTHER" id="PTHR37306">
    <property type="entry name" value="COLICIN V PRODUCTION PROTEIN"/>
    <property type="match status" value="1"/>
</dbReference>
<dbReference type="GO" id="GO:0009403">
    <property type="term" value="P:toxin biosynthetic process"/>
    <property type="evidence" value="ECO:0007669"/>
    <property type="project" value="InterPro"/>
</dbReference>
<dbReference type="HOGENOM" id="CLU_092720_3_0_9"/>
<dbReference type="PANTHER" id="PTHR37306:SF1">
    <property type="entry name" value="COLICIN V PRODUCTION PROTEIN"/>
    <property type="match status" value="1"/>
</dbReference>
<accession>K9E8S8</accession>
<dbReference type="STRING" id="883081.HMPREF9698_01205"/>
<comment type="subcellular location">
    <subcellularLocation>
        <location evidence="1">Membrane</location>
        <topology evidence="1">Multi-pass membrane protein</topology>
    </subcellularLocation>
</comment>
<organism evidence="6 7">
    <name type="scientific">Alloiococcus otitis ATCC 51267</name>
    <dbReference type="NCBI Taxonomy" id="883081"/>
    <lineage>
        <taxon>Bacteria</taxon>
        <taxon>Bacillati</taxon>
        <taxon>Bacillota</taxon>
        <taxon>Bacilli</taxon>
        <taxon>Lactobacillales</taxon>
        <taxon>Carnobacteriaceae</taxon>
        <taxon>Alloiococcus</taxon>
    </lineage>
</organism>
<evidence type="ECO:0000256" key="4">
    <source>
        <dbReference type="ARBA" id="ARBA00023136"/>
    </source>
</evidence>
<dbReference type="RefSeq" id="WP_003778750.1">
    <property type="nucleotide sequence ID" value="NZ_JH992961.1"/>
</dbReference>
<dbReference type="OrthoDB" id="1809613at2"/>
<feature type="transmembrane region" description="Helical" evidence="5">
    <location>
        <begin position="124"/>
        <end position="143"/>
    </location>
</feature>
<evidence type="ECO:0000256" key="5">
    <source>
        <dbReference type="SAM" id="Phobius"/>
    </source>
</evidence>
<dbReference type="Pfam" id="PF02674">
    <property type="entry name" value="Colicin_V"/>
    <property type="match status" value="1"/>
</dbReference>
<proteinExistence type="predicted"/>
<evidence type="ECO:0000256" key="2">
    <source>
        <dbReference type="ARBA" id="ARBA00022692"/>
    </source>
</evidence>
<evidence type="ECO:0000256" key="1">
    <source>
        <dbReference type="ARBA" id="ARBA00004141"/>
    </source>
</evidence>
<evidence type="ECO:0000313" key="6">
    <source>
        <dbReference type="EMBL" id="EKU93078.1"/>
    </source>
</evidence>
<feature type="transmembrane region" description="Helical" evidence="5">
    <location>
        <begin position="83"/>
        <end position="104"/>
    </location>
</feature>
<feature type="transmembrane region" description="Helical" evidence="5">
    <location>
        <begin position="24"/>
        <end position="43"/>
    </location>
</feature>
<evidence type="ECO:0008006" key="8">
    <source>
        <dbReference type="Google" id="ProtNLM"/>
    </source>
</evidence>
<dbReference type="AlphaFoldDB" id="K9E8S8"/>
<protein>
    <recommendedName>
        <fullName evidence="8">CvpA family protein</fullName>
    </recommendedName>
</protein>
<evidence type="ECO:0000256" key="3">
    <source>
        <dbReference type="ARBA" id="ARBA00022989"/>
    </source>
</evidence>
<dbReference type="InterPro" id="IPR003825">
    <property type="entry name" value="Colicin-V_CvpA"/>
</dbReference>
<sequence length="194" mass="22369">MLFTLIILFVFIYSIYIGVKRGLILQLLMSIGFFISYGVAMALHENLSTYVEMLVPYPSPLLTEESPFALYSLDLLFDMDQPFYDGLSFVILLFLGWIVVRIIGRILDFVTEIKLDYRVDSIGGALLSFFVHYIGLFVILFVLSTLPFDFIQNQIESSWLAETMITKTPELSQDYYSRWVEDVDPDAETSFDQD</sequence>
<dbReference type="eggNOG" id="COG1286">
    <property type="taxonomic scope" value="Bacteria"/>
</dbReference>
<keyword evidence="2 5" id="KW-0812">Transmembrane</keyword>
<keyword evidence="7" id="KW-1185">Reference proteome</keyword>
<comment type="caution">
    <text evidence="6">The sequence shown here is derived from an EMBL/GenBank/DDBJ whole genome shotgun (WGS) entry which is preliminary data.</text>
</comment>